<dbReference type="InterPro" id="IPR010389">
    <property type="entry name" value="Urate_ox_N"/>
</dbReference>
<dbReference type="SUPFAM" id="SSF46626">
    <property type="entry name" value="Cytochrome c"/>
    <property type="match status" value="1"/>
</dbReference>
<feature type="transmembrane region" description="Helical" evidence="1">
    <location>
        <begin position="82"/>
        <end position="101"/>
    </location>
</feature>
<feature type="transmembrane region" description="Helical" evidence="1">
    <location>
        <begin position="147"/>
        <end position="168"/>
    </location>
</feature>
<organism evidence="3 4">
    <name type="scientific">Breoghania corrubedonensis</name>
    <dbReference type="NCBI Taxonomy" id="665038"/>
    <lineage>
        <taxon>Bacteria</taxon>
        <taxon>Pseudomonadati</taxon>
        <taxon>Pseudomonadota</taxon>
        <taxon>Alphaproteobacteria</taxon>
        <taxon>Hyphomicrobiales</taxon>
        <taxon>Stappiaceae</taxon>
        <taxon>Breoghania</taxon>
    </lineage>
</organism>
<proteinExistence type="predicted"/>
<accession>A0A2T5V8Q4</accession>
<dbReference type="GO" id="GO:0009055">
    <property type="term" value="F:electron transfer activity"/>
    <property type="evidence" value="ECO:0007669"/>
    <property type="project" value="InterPro"/>
</dbReference>
<feature type="transmembrane region" description="Helical" evidence="1">
    <location>
        <begin position="228"/>
        <end position="245"/>
    </location>
</feature>
<feature type="transmembrane region" description="Helical" evidence="1">
    <location>
        <begin position="174"/>
        <end position="195"/>
    </location>
</feature>
<dbReference type="Proteomes" id="UP000244081">
    <property type="component" value="Unassembled WGS sequence"/>
</dbReference>
<evidence type="ECO:0000313" key="4">
    <source>
        <dbReference type="Proteomes" id="UP000244081"/>
    </source>
</evidence>
<dbReference type="AlphaFoldDB" id="A0A2T5V8Q4"/>
<keyword evidence="1" id="KW-0812">Transmembrane</keyword>
<name>A0A2T5V8Q4_9HYPH</name>
<feature type="domain" description="Urate oxidase N-terminal" evidence="2">
    <location>
        <begin position="4"/>
        <end position="298"/>
    </location>
</feature>
<evidence type="ECO:0000313" key="3">
    <source>
        <dbReference type="EMBL" id="PTW60138.1"/>
    </source>
</evidence>
<keyword evidence="4" id="KW-1185">Reference proteome</keyword>
<comment type="caution">
    <text evidence="3">The sequence shown here is derived from an EMBL/GenBank/DDBJ whole genome shotgun (WGS) entry which is preliminary data.</text>
</comment>
<dbReference type="OrthoDB" id="9787495at2"/>
<feature type="transmembrane region" description="Helical" evidence="1">
    <location>
        <begin position="113"/>
        <end position="135"/>
    </location>
</feature>
<dbReference type="InterPro" id="IPR036909">
    <property type="entry name" value="Cyt_c-like_dom_sf"/>
</dbReference>
<reference evidence="3 4" key="1">
    <citation type="submission" date="2018-04" db="EMBL/GenBank/DDBJ databases">
        <title>Genomic Encyclopedia of Archaeal and Bacterial Type Strains, Phase II (KMG-II): from individual species to whole genera.</title>
        <authorList>
            <person name="Goeker M."/>
        </authorList>
    </citation>
    <scope>NUCLEOTIDE SEQUENCE [LARGE SCALE GENOMIC DNA]</scope>
    <source>
        <strain evidence="3 4">DSM 23382</strain>
    </source>
</reference>
<feature type="transmembrane region" description="Helical" evidence="1">
    <location>
        <begin position="281"/>
        <end position="300"/>
    </location>
</feature>
<gene>
    <name evidence="3" type="ORF">C8N35_105140</name>
</gene>
<keyword evidence="1" id="KW-0472">Membrane</keyword>
<sequence length="393" mass="42860">MSAFIADWLNLLLRWAHMIVGIGWIGTSFYFIALDLALKKREAMPEGVMGTAWEVHGGGFYHVEKYAVAPKQLPDDLLWYKWEAYLTWVTGFGLLMVQYYFKASSYLIDPGVLVMTPGEAILISIASLAGGWLVYDALCKSPIGRNTPLLAACVFALILAAAYGYTHVFSGRGALIHVGAFIGTIMAVNVFGVIIPNQKKIAGALMAGRDPDPALGAKGKQRSVHNNYLTLPVLVMMVSNHYPMLTNHPHSWLLVALIIIIGAMVRHFLNRHEAGDPLAKIVWTLPIAAIGLFAAIVMTAPKSIDASGAAVSDRAVLALTHKHCIACHSATPTNELFAEPPNGVQLETIDELHRWSEQILAMAVHSDAMPLGNETGMTEEERKELGAWIAQQQ</sequence>
<protein>
    <submittedName>
        <fullName evidence="3">Putative membrane protein</fullName>
    </submittedName>
</protein>
<evidence type="ECO:0000259" key="2">
    <source>
        <dbReference type="Pfam" id="PF06181"/>
    </source>
</evidence>
<dbReference type="GO" id="GO:0020037">
    <property type="term" value="F:heme binding"/>
    <property type="evidence" value="ECO:0007669"/>
    <property type="project" value="InterPro"/>
</dbReference>
<dbReference type="RefSeq" id="WP_107990423.1">
    <property type="nucleotide sequence ID" value="NZ_QAYG01000005.1"/>
</dbReference>
<dbReference type="EMBL" id="QAYG01000005">
    <property type="protein sequence ID" value="PTW60138.1"/>
    <property type="molecule type" value="Genomic_DNA"/>
</dbReference>
<dbReference type="Pfam" id="PF06181">
    <property type="entry name" value="Urate_ox_N"/>
    <property type="match status" value="1"/>
</dbReference>
<feature type="transmembrane region" description="Helical" evidence="1">
    <location>
        <begin position="12"/>
        <end position="34"/>
    </location>
</feature>
<feature type="transmembrane region" description="Helical" evidence="1">
    <location>
        <begin position="251"/>
        <end position="269"/>
    </location>
</feature>
<evidence type="ECO:0000256" key="1">
    <source>
        <dbReference type="SAM" id="Phobius"/>
    </source>
</evidence>
<keyword evidence="1" id="KW-1133">Transmembrane helix</keyword>